<comment type="caution">
    <text evidence="1">The sequence shown here is derived from an EMBL/GenBank/DDBJ whole genome shotgun (WGS) entry which is preliminary data.</text>
</comment>
<protein>
    <submittedName>
        <fullName evidence="1">Protein NYNRIN-like</fullName>
    </submittedName>
</protein>
<dbReference type="InterPro" id="IPR036397">
    <property type="entry name" value="RNaseH_sf"/>
</dbReference>
<proteinExistence type="predicted"/>
<dbReference type="SUPFAM" id="SSF53098">
    <property type="entry name" value="Ribonuclease H-like"/>
    <property type="match status" value="1"/>
</dbReference>
<dbReference type="InterPro" id="IPR052160">
    <property type="entry name" value="Gypsy_RT_Integrase-like"/>
</dbReference>
<dbReference type="AlphaFoldDB" id="A0A5D3C1I5"/>
<dbReference type="GO" id="GO:0003676">
    <property type="term" value="F:nucleic acid binding"/>
    <property type="evidence" value="ECO:0007669"/>
    <property type="project" value="InterPro"/>
</dbReference>
<name>A0A5D3C1I5_CUCMM</name>
<dbReference type="InterPro" id="IPR012337">
    <property type="entry name" value="RNaseH-like_sf"/>
</dbReference>
<dbReference type="EMBL" id="SSTD01013989">
    <property type="protein sequence ID" value="TYK05042.1"/>
    <property type="molecule type" value="Genomic_DNA"/>
</dbReference>
<dbReference type="Gene3D" id="3.30.420.10">
    <property type="entry name" value="Ribonuclease H-like superfamily/Ribonuclease H"/>
    <property type="match status" value="1"/>
</dbReference>
<sequence>MVQDSMDYAKKCETCQYHANFTHRSPEPLHSIVVSWSFEAWGLDLVGFITPKSSAGHSYILAATDYFLKWAEAIPLKEAKKENVANFIRNHRSIDTVFLTGS</sequence>
<dbReference type="Proteomes" id="UP000321947">
    <property type="component" value="Unassembled WGS sequence"/>
</dbReference>
<reference evidence="1 2" key="1">
    <citation type="submission" date="2019-08" db="EMBL/GenBank/DDBJ databases">
        <title>Draft genome sequences of two oriental melons (Cucumis melo L. var makuwa).</title>
        <authorList>
            <person name="Kwon S.-Y."/>
        </authorList>
    </citation>
    <scope>NUCLEOTIDE SEQUENCE [LARGE SCALE GENOMIC DNA]</scope>
    <source>
        <strain evidence="2">cv. Chang Bougi</strain>
        <tissue evidence="1">Leaf</tissue>
    </source>
</reference>
<evidence type="ECO:0000313" key="1">
    <source>
        <dbReference type="EMBL" id="TYK05042.1"/>
    </source>
</evidence>
<dbReference type="PANTHER" id="PTHR47266">
    <property type="entry name" value="ENDONUCLEASE-RELATED"/>
    <property type="match status" value="1"/>
</dbReference>
<organism evidence="1 2">
    <name type="scientific">Cucumis melo var. makuwa</name>
    <name type="common">Oriental melon</name>
    <dbReference type="NCBI Taxonomy" id="1194695"/>
    <lineage>
        <taxon>Eukaryota</taxon>
        <taxon>Viridiplantae</taxon>
        <taxon>Streptophyta</taxon>
        <taxon>Embryophyta</taxon>
        <taxon>Tracheophyta</taxon>
        <taxon>Spermatophyta</taxon>
        <taxon>Magnoliopsida</taxon>
        <taxon>eudicotyledons</taxon>
        <taxon>Gunneridae</taxon>
        <taxon>Pentapetalae</taxon>
        <taxon>rosids</taxon>
        <taxon>fabids</taxon>
        <taxon>Cucurbitales</taxon>
        <taxon>Cucurbitaceae</taxon>
        <taxon>Benincaseae</taxon>
        <taxon>Cucumis</taxon>
    </lineage>
</organism>
<gene>
    <name evidence="1" type="ORF">E5676_scaffold1317G00040</name>
</gene>
<accession>A0A5D3C1I5</accession>
<evidence type="ECO:0000313" key="2">
    <source>
        <dbReference type="Proteomes" id="UP000321947"/>
    </source>
</evidence>